<comment type="subcellular location">
    <subcellularLocation>
        <location evidence="1">Nucleus</location>
    </subcellularLocation>
</comment>
<name>A0A2Z6QQS0_9GLOM</name>
<evidence type="ECO:0000256" key="1">
    <source>
        <dbReference type="ARBA" id="ARBA00004123"/>
    </source>
</evidence>
<evidence type="ECO:0000313" key="6">
    <source>
        <dbReference type="Proteomes" id="UP000247702"/>
    </source>
</evidence>
<dbReference type="EMBL" id="BEXD01000421">
    <property type="protein sequence ID" value="GBB87324.1"/>
    <property type="molecule type" value="Genomic_DNA"/>
</dbReference>
<dbReference type="PANTHER" id="PTHR40621">
    <property type="entry name" value="TRANSCRIPTION FACTOR KAPC-RELATED"/>
    <property type="match status" value="1"/>
</dbReference>
<dbReference type="GO" id="GO:0001228">
    <property type="term" value="F:DNA-binding transcription activator activity, RNA polymerase II-specific"/>
    <property type="evidence" value="ECO:0007669"/>
    <property type="project" value="TreeGrafter"/>
</dbReference>
<keyword evidence="3" id="KW-0175">Coiled coil</keyword>
<feature type="region of interest" description="Disordered" evidence="4">
    <location>
        <begin position="279"/>
        <end position="299"/>
    </location>
</feature>
<accession>A0A2Z6QQS0</accession>
<organism evidence="5 6">
    <name type="scientific">Rhizophagus clarus</name>
    <dbReference type="NCBI Taxonomy" id="94130"/>
    <lineage>
        <taxon>Eukaryota</taxon>
        <taxon>Fungi</taxon>
        <taxon>Fungi incertae sedis</taxon>
        <taxon>Mucoromycota</taxon>
        <taxon>Glomeromycotina</taxon>
        <taxon>Glomeromycetes</taxon>
        <taxon>Glomerales</taxon>
        <taxon>Glomeraceae</taxon>
        <taxon>Rhizophagus</taxon>
    </lineage>
</organism>
<keyword evidence="2" id="KW-0539">Nucleus</keyword>
<proteinExistence type="predicted"/>
<reference evidence="5 6" key="1">
    <citation type="submission" date="2017-11" db="EMBL/GenBank/DDBJ databases">
        <title>The genome of Rhizophagus clarus HR1 reveals common genetic basis of auxotrophy among arbuscular mycorrhizal fungi.</title>
        <authorList>
            <person name="Kobayashi Y."/>
        </authorList>
    </citation>
    <scope>NUCLEOTIDE SEQUENCE [LARGE SCALE GENOMIC DNA]</scope>
    <source>
        <strain evidence="5 6">HR1</strain>
    </source>
</reference>
<dbReference type="CDD" id="cd14688">
    <property type="entry name" value="bZIP_YAP"/>
    <property type="match status" value="1"/>
</dbReference>
<dbReference type="GO" id="GO:0000976">
    <property type="term" value="F:transcription cis-regulatory region binding"/>
    <property type="evidence" value="ECO:0007669"/>
    <property type="project" value="InterPro"/>
</dbReference>
<dbReference type="InterPro" id="IPR046347">
    <property type="entry name" value="bZIP_sf"/>
</dbReference>
<dbReference type="Proteomes" id="UP000247702">
    <property type="component" value="Unassembled WGS sequence"/>
</dbReference>
<dbReference type="GO" id="GO:0090575">
    <property type="term" value="C:RNA polymerase II transcription regulator complex"/>
    <property type="evidence" value="ECO:0007669"/>
    <property type="project" value="TreeGrafter"/>
</dbReference>
<evidence type="ECO:0000256" key="4">
    <source>
        <dbReference type="SAM" id="MobiDB-lite"/>
    </source>
</evidence>
<gene>
    <name evidence="5" type="ORF">RclHR1_13770002</name>
</gene>
<feature type="compositionally biased region" description="Polar residues" evidence="4">
    <location>
        <begin position="279"/>
        <end position="288"/>
    </location>
</feature>
<evidence type="ECO:0000256" key="3">
    <source>
        <dbReference type="SAM" id="Coils"/>
    </source>
</evidence>
<dbReference type="PANTHER" id="PTHR40621:SF6">
    <property type="entry name" value="AP-1-LIKE TRANSCRIPTION FACTOR YAP1-RELATED"/>
    <property type="match status" value="1"/>
</dbReference>
<keyword evidence="6" id="KW-1185">Reference proteome</keyword>
<protein>
    <recommendedName>
        <fullName evidence="7">BZIP domain-containing protein</fullName>
    </recommendedName>
</protein>
<evidence type="ECO:0000313" key="5">
    <source>
        <dbReference type="EMBL" id="GBB87324.1"/>
    </source>
</evidence>
<evidence type="ECO:0008006" key="7">
    <source>
        <dbReference type="Google" id="ProtNLM"/>
    </source>
</evidence>
<evidence type="ECO:0000256" key="2">
    <source>
        <dbReference type="ARBA" id="ARBA00023242"/>
    </source>
</evidence>
<dbReference type="Gene3D" id="1.20.5.170">
    <property type="match status" value="1"/>
</dbReference>
<comment type="caution">
    <text evidence="5">The sequence shown here is derived from an EMBL/GenBank/DDBJ whole genome shotgun (WGS) entry which is preliminary data.</text>
</comment>
<sequence>MSDRSLPQRFRLPLPKPINGSFSSFKYNELPINNCPINPQISQTPSLDVIPCQQTLNLHPIGKPMPNRRGRKPLSTMPLGKKHVQNLTNQRAFRQRKENYIRNLEIKASQLEMLYNSAQNEIKTLNDRITILEKRLASSRSIRSEAIKNVNNRDPNTHYGGIVDSAIYQAIMDNHTIYDENKDGPCDVIMNDVSQIDLNDNINNSLASSTTRTSSSSNAIYIRASNDYPTTTSNDISLQQISKDSDLFCDPITTSDERIWIASTNTPTSSSLYPTFVASNPSQGTRENGPTFPPPQDSESQWIQPYFSQASTTITTASHHRLNLKWILSDAPNEE</sequence>
<dbReference type="AlphaFoldDB" id="A0A2Z6QQS0"/>
<feature type="coiled-coil region" evidence="3">
    <location>
        <begin position="94"/>
        <end position="135"/>
    </location>
</feature>
<dbReference type="InterPro" id="IPR050936">
    <property type="entry name" value="AP-1-like"/>
</dbReference>
<dbReference type="SUPFAM" id="SSF57959">
    <property type="entry name" value="Leucine zipper domain"/>
    <property type="match status" value="1"/>
</dbReference>